<organism evidence="11 12">
    <name type="scientific">Candidatus Roizmanbacteria bacterium RIFCSPHIGHO2_01_FULL_39_12b</name>
    <dbReference type="NCBI Taxonomy" id="1802030"/>
    <lineage>
        <taxon>Bacteria</taxon>
        <taxon>Candidatus Roizmaniibacteriota</taxon>
    </lineage>
</organism>
<dbReference type="AlphaFoldDB" id="A0A1F7GEC0"/>
<keyword evidence="4" id="KW-0963">Cytoplasm</keyword>
<name>A0A1F7GEC0_9BACT</name>
<dbReference type="PANTHER" id="PTHR33540">
    <property type="entry name" value="TRNA THREONYLCARBAMOYLADENOSINE BIOSYNTHESIS PROTEIN TSAE"/>
    <property type="match status" value="1"/>
</dbReference>
<evidence type="ECO:0000256" key="5">
    <source>
        <dbReference type="ARBA" id="ARBA00022694"/>
    </source>
</evidence>
<evidence type="ECO:0000256" key="4">
    <source>
        <dbReference type="ARBA" id="ARBA00022490"/>
    </source>
</evidence>
<protein>
    <recommendedName>
        <fullName evidence="3">tRNA threonylcarbamoyladenosine biosynthesis protein TsaE</fullName>
    </recommendedName>
    <alternativeName>
        <fullName evidence="10">t(6)A37 threonylcarbamoyladenosine biosynthesis protein TsaE</fullName>
    </alternativeName>
</protein>
<evidence type="ECO:0000256" key="9">
    <source>
        <dbReference type="ARBA" id="ARBA00022842"/>
    </source>
</evidence>
<keyword evidence="7" id="KW-0547">Nucleotide-binding</keyword>
<reference evidence="11 12" key="1">
    <citation type="journal article" date="2016" name="Nat. Commun.">
        <title>Thousands of microbial genomes shed light on interconnected biogeochemical processes in an aquifer system.</title>
        <authorList>
            <person name="Anantharaman K."/>
            <person name="Brown C.T."/>
            <person name="Hug L.A."/>
            <person name="Sharon I."/>
            <person name="Castelle C.J."/>
            <person name="Probst A.J."/>
            <person name="Thomas B.C."/>
            <person name="Singh A."/>
            <person name="Wilkins M.J."/>
            <person name="Karaoz U."/>
            <person name="Brodie E.L."/>
            <person name="Williams K.H."/>
            <person name="Hubbard S.S."/>
            <person name="Banfield J.F."/>
        </authorList>
    </citation>
    <scope>NUCLEOTIDE SEQUENCE [LARGE SCALE GENOMIC DNA]</scope>
</reference>
<dbReference type="GO" id="GO:0046872">
    <property type="term" value="F:metal ion binding"/>
    <property type="evidence" value="ECO:0007669"/>
    <property type="project" value="UniProtKB-KW"/>
</dbReference>
<comment type="subcellular location">
    <subcellularLocation>
        <location evidence="1">Cytoplasm</location>
    </subcellularLocation>
</comment>
<keyword evidence="8" id="KW-0067">ATP-binding</keyword>
<keyword evidence="11" id="KW-0808">Transferase</keyword>
<evidence type="ECO:0000256" key="6">
    <source>
        <dbReference type="ARBA" id="ARBA00022723"/>
    </source>
</evidence>
<sequence length="153" mass="17542">MIRTYTTKSSRETKLLAKKIIKQLKPFVNDRPVAILLYGDLGAGKTVFVKGVGEELGINNISSPTFVLVHEYDLNSIIKKFLHIDLYRIEDKSEFKHLGILQNLNKNTLMCIEWSQNIDSIIDEIKEKAGIVKVEIKHMINDQRQITVAFDLK</sequence>
<accession>A0A1F7GEC0</accession>
<dbReference type="NCBIfam" id="TIGR00150">
    <property type="entry name" value="T6A_YjeE"/>
    <property type="match status" value="1"/>
</dbReference>
<dbReference type="GO" id="GO:0005524">
    <property type="term" value="F:ATP binding"/>
    <property type="evidence" value="ECO:0007669"/>
    <property type="project" value="UniProtKB-KW"/>
</dbReference>
<dbReference type="GO" id="GO:0002949">
    <property type="term" value="P:tRNA threonylcarbamoyladenosine modification"/>
    <property type="evidence" value="ECO:0007669"/>
    <property type="project" value="InterPro"/>
</dbReference>
<proteinExistence type="inferred from homology"/>
<evidence type="ECO:0000313" key="12">
    <source>
        <dbReference type="Proteomes" id="UP000178372"/>
    </source>
</evidence>
<keyword evidence="9" id="KW-0460">Magnesium</keyword>
<comment type="caution">
    <text evidence="11">The sequence shown here is derived from an EMBL/GenBank/DDBJ whole genome shotgun (WGS) entry which is preliminary data.</text>
</comment>
<dbReference type="InterPro" id="IPR027417">
    <property type="entry name" value="P-loop_NTPase"/>
</dbReference>
<keyword evidence="5" id="KW-0819">tRNA processing</keyword>
<dbReference type="InterPro" id="IPR003442">
    <property type="entry name" value="T6A_TsaE"/>
</dbReference>
<evidence type="ECO:0000256" key="7">
    <source>
        <dbReference type="ARBA" id="ARBA00022741"/>
    </source>
</evidence>
<gene>
    <name evidence="11" type="ORF">A2690_02210</name>
</gene>
<evidence type="ECO:0000256" key="8">
    <source>
        <dbReference type="ARBA" id="ARBA00022840"/>
    </source>
</evidence>
<dbReference type="PANTHER" id="PTHR33540:SF2">
    <property type="entry name" value="TRNA THREONYLCARBAMOYLADENOSINE BIOSYNTHESIS PROTEIN TSAE"/>
    <property type="match status" value="1"/>
</dbReference>
<evidence type="ECO:0000256" key="1">
    <source>
        <dbReference type="ARBA" id="ARBA00004496"/>
    </source>
</evidence>
<dbReference type="Pfam" id="PF02367">
    <property type="entry name" value="TsaE"/>
    <property type="match status" value="1"/>
</dbReference>
<evidence type="ECO:0000256" key="3">
    <source>
        <dbReference type="ARBA" id="ARBA00019010"/>
    </source>
</evidence>
<keyword evidence="6" id="KW-0479">Metal-binding</keyword>
<dbReference type="Gene3D" id="3.40.50.300">
    <property type="entry name" value="P-loop containing nucleotide triphosphate hydrolases"/>
    <property type="match status" value="1"/>
</dbReference>
<evidence type="ECO:0000256" key="10">
    <source>
        <dbReference type="ARBA" id="ARBA00032441"/>
    </source>
</evidence>
<dbReference type="GO" id="GO:0016740">
    <property type="term" value="F:transferase activity"/>
    <property type="evidence" value="ECO:0007669"/>
    <property type="project" value="UniProtKB-KW"/>
</dbReference>
<dbReference type="EMBL" id="MFZF01000002">
    <property type="protein sequence ID" value="OGK17237.1"/>
    <property type="molecule type" value="Genomic_DNA"/>
</dbReference>
<evidence type="ECO:0000256" key="2">
    <source>
        <dbReference type="ARBA" id="ARBA00007599"/>
    </source>
</evidence>
<comment type="similarity">
    <text evidence="2">Belongs to the TsaE family.</text>
</comment>
<dbReference type="Proteomes" id="UP000178372">
    <property type="component" value="Unassembled WGS sequence"/>
</dbReference>
<dbReference type="SUPFAM" id="SSF52540">
    <property type="entry name" value="P-loop containing nucleoside triphosphate hydrolases"/>
    <property type="match status" value="1"/>
</dbReference>
<evidence type="ECO:0000313" key="11">
    <source>
        <dbReference type="EMBL" id="OGK17237.1"/>
    </source>
</evidence>
<dbReference type="GO" id="GO:0005737">
    <property type="term" value="C:cytoplasm"/>
    <property type="evidence" value="ECO:0007669"/>
    <property type="project" value="UniProtKB-SubCell"/>
</dbReference>